<feature type="region of interest" description="Disordered" evidence="1">
    <location>
        <begin position="1"/>
        <end position="55"/>
    </location>
</feature>
<proteinExistence type="predicted"/>
<gene>
    <name evidence="2" type="ORF">NDU88_000312</name>
</gene>
<evidence type="ECO:0000256" key="1">
    <source>
        <dbReference type="SAM" id="MobiDB-lite"/>
    </source>
</evidence>
<reference evidence="2" key="1">
    <citation type="journal article" date="2022" name="bioRxiv">
        <title>Sequencing and chromosome-scale assembly of the giantPleurodeles waltlgenome.</title>
        <authorList>
            <person name="Brown T."/>
            <person name="Elewa A."/>
            <person name="Iarovenko S."/>
            <person name="Subramanian E."/>
            <person name="Araus A.J."/>
            <person name="Petzold A."/>
            <person name="Susuki M."/>
            <person name="Suzuki K.-i.T."/>
            <person name="Hayashi T."/>
            <person name="Toyoda A."/>
            <person name="Oliveira C."/>
            <person name="Osipova E."/>
            <person name="Leigh N.D."/>
            <person name="Simon A."/>
            <person name="Yun M.H."/>
        </authorList>
    </citation>
    <scope>NUCLEOTIDE SEQUENCE</scope>
    <source>
        <strain evidence="2">20211129_DDA</strain>
        <tissue evidence="2">Liver</tissue>
    </source>
</reference>
<name>A0AAV7KLV4_PLEWA</name>
<accession>A0AAV7KLV4</accession>
<protein>
    <submittedName>
        <fullName evidence="2">Uncharacterized protein</fullName>
    </submittedName>
</protein>
<evidence type="ECO:0000313" key="3">
    <source>
        <dbReference type="Proteomes" id="UP001066276"/>
    </source>
</evidence>
<dbReference type="AlphaFoldDB" id="A0AAV7KLV4"/>
<keyword evidence="3" id="KW-1185">Reference proteome</keyword>
<sequence>MPAGRQGRGRSLLVGQQEGAAAPQARRLVQLSCGVRKRGRAGPSSRNHARTARSRQYPSFCSCAHSYLFIATDPGPVDAKKSSGKQRPQQSGVYEHGPGHKFSISDLDEEGVEGVVATPNSLVAGILPVRLDATSQAAELPAGSANLDISQANVDGDALTLWVQTDE</sequence>
<dbReference type="Proteomes" id="UP001066276">
    <property type="component" value="Chromosome 12"/>
</dbReference>
<evidence type="ECO:0000313" key="2">
    <source>
        <dbReference type="EMBL" id="KAJ1080091.1"/>
    </source>
</evidence>
<dbReference type="EMBL" id="JANPWB010000016">
    <property type="protein sequence ID" value="KAJ1080091.1"/>
    <property type="molecule type" value="Genomic_DNA"/>
</dbReference>
<feature type="region of interest" description="Disordered" evidence="1">
    <location>
        <begin position="74"/>
        <end position="100"/>
    </location>
</feature>
<organism evidence="2 3">
    <name type="scientific">Pleurodeles waltl</name>
    <name type="common">Iberian ribbed newt</name>
    <dbReference type="NCBI Taxonomy" id="8319"/>
    <lineage>
        <taxon>Eukaryota</taxon>
        <taxon>Metazoa</taxon>
        <taxon>Chordata</taxon>
        <taxon>Craniata</taxon>
        <taxon>Vertebrata</taxon>
        <taxon>Euteleostomi</taxon>
        <taxon>Amphibia</taxon>
        <taxon>Batrachia</taxon>
        <taxon>Caudata</taxon>
        <taxon>Salamandroidea</taxon>
        <taxon>Salamandridae</taxon>
        <taxon>Pleurodelinae</taxon>
        <taxon>Pleurodeles</taxon>
    </lineage>
</organism>
<comment type="caution">
    <text evidence="2">The sequence shown here is derived from an EMBL/GenBank/DDBJ whole genome shotgun (WGS) entry which is preliminary data.</text>
</comment>